<proteinExistence type="inferred from homology"/>
<keyword evidence="4 6" id="KW-0067">ATP-binding</keyword>
<protein>
    <submittedName>
        <fullName evidence="6">Sugar ABC transporter ATP-binding protein</fullName>
    </submittedName>
</protein>
<dbReference type="PANTHER" id="PTHR46743">
    <property type="entry name" value="TEICHOIC ACIDS EXPORT ATP-BINDING PROTEIN TAGH"/>
    <property type="match status" value="1"/>
</dbReference>
<organism evidence="6 7">
    <name type="scientific">Pseudomonas moraviensis</name>
    <dbReference type="NCBI Taxonomy" id="321662"/>
    <lineage>
        <taxon>Bacteria</taxon>
        <taxon>Pseudomonadati</taxon>
        <taxon>Pseudomonadota</taxon>
        <taxon>Gammaproteobacteria</taxon>
        <taxon>Pseudomonadales</taxon>
        <taxon>Pseudomonadaceae</taxon>
        <taxon>Pseudomonas</taxon>
    </lineage>
</organism>
<dbReference type="InterPro" id="IPR003593">
    <property type="entry name" value="AAA+_ATPase"/>
</dbReference>
<dbReference type="PANTHER" id="PTHR46743:SF2">
    <property type="entry name" value="TEICHOIC ACIDS EXPORT ATP-BINDING PROTEIN TAGH"/>
    <property type="match status" value="1"/>
</dbReference>
<dbReference type="Proteomes" id="UP000217830">
    <property type="component" value="Unassembled WGS sequence"/>
</dbReference>
<dbReference type="RefSeq" id="WP_095667946.1">
    <property type="nucleotide sequence ID" value="NZ_NRSS01000003.1"/>
</dbReference>
<gene>
    <name evidence="6" type="ORF">CKQ80_13895</name>
</gene>
<dbReference type="Gene3D" id="2.70.50.60">
    <property type="entry name" value="abc- transporter (atp binding component) like domain"/>
    <property type="match status" value="1"/>
</dbReference>
<dbReference type="GO" id="GO:0016020">
    <property type="term" value="C:membrane"/>
    <property type="evidence" value="ECO:0007669"/>
    <property type="project" value="InterPro"/>
</dbReference>
<dbReference type="GO" id="GO:0140359">
    <property type="term" value="F:ABC-type transporter activity"/>
    <property type="evidence" value="ECO:0007669"/>
    <property type="project" value="InterPro"/>
</dbReference>
<keyword evidence="3" id="KW-0547">Nucleotide-binding</keyword>
<dbReference type="Gene3D" id="3.40.50.300">
    <property type="entry name" value="P-loop containing nucleotide triphosphate hydrolases"/>
    <property type="match status" value="1"/>
</dbReference>
<comment type="similarity">
    <text evidence="1">Belongs to the ABC transporter superfamily.</text>
</comment>
<dbReference type="InterPro" id="IPR015860">
    <property type="entry name" value="ABC_transpr_TagH-like"/>
</dbReference>
<evidence type="ECO:0000313" key="7">
    <source>
        <dbReference type="Proteomes" id="UP000217830"/>
    </source>
</evidence>
<accession>A0A2A2PLS8</accession>
<evidence type="ECO:0000313" key="6">
    <source>
        <dbReference type="EMBL" id="PAW56353.1"/>
    </source>
</evidence>
<dbReference type="InterPro" id="IPR027417">
    <property type="entry name" value="P-loop_NTPase"/>
</dbReference>
<dbReference type="AlphaFoldDB" id="A0A2A2PLS8"/>
<dbReference type="Pfam" id="PF14524">
    <property type="entry name" value="Wzt_C"/>
    <property type="match status" value="1"/>
</dbReference>
<dbReference type="CDD" id="cd03220">
    <property type="entry name" value="ABC_KpsT_Wzt"/>
    <property type="match status" value="1"/>
</dbReference>
<feature type="domain" description="ABC transporter" evidence="5">
    <location>
        <begin position="4"/>
        <end position="245"/>
    </location>
</feature>
<evidence type="ECO:0000256" key="2">
    <source>
        <dbReference type="ARBA" id="ARBA00022448"/>
    </source>
</evidence>
<keyword evidence="2" id="KW-0813">Transport</keyword>
<evidence type="ECO:0000256" key="4">
    <source>
        <dbReference type="ARBA" id="ARBA00022840"/>
    </source>
</evidence>
<evidence type="ECO:0000256" key="3">
    <source>
        <dbReference type="ARBA" id="ARBA00022741"/>
    </source>
</evidence>
<dbReference type="CDD" id="cd10147">
    <property type="entry name" value="Wzt_C-like"/>
    <property type="match status" value="1"/>
</dbReference>
<name>A0A2A2PLS8_9PSED</name>
<evidence type="ECO:0000259" key="5">
    <source>
        <dbReference type="PROSITE" id="PS50893"/>
    </source>
</evidence>
<keyword evidence="7" id="KW-1185">Reference proteome</keyword>
<dbReference type="PROSITE" id="PS00211">
    <property type="entry name" value="ABC_TRANSPORTER_1"/>
    <property type="match status" value="1"/>
</dbReference>
<sequence length="421" mass="47118">MGHIRVSSLGKAYKQYPNRWSRLFEWLVPFSGTRHYLHWILQDIDFEIQPGEAVGIVGVNGAGKSTLLKMITGTTQPSCGQIQLQGRVAALLELGMGFHPDFTGRQNAFMAGQLLGMQVEEIEALMPQIESFAEIGEAIDHPVRTYSSGMQMRLAFSVATARRPDILIVDEALSVGDAYFQHKSFERIRNFRKAGTTLLIVSHDRSAIQSICDTAILLENGRLAMRGKPEEVMDYYNAMLAQREGQIVRQEMLANGQVQTISGTGEAGIVSVRLLDAQGRSLEVAEVGQPVVLEVQTEVREDIERLVLGFLIKDRLGQAIYGINTHRQDQAISDLSAGEQVTFRFAFDMRLGKGSYSVALSLSRLDSHLDRNFEWRDYGLVFHVINNRQEDFVGCSWLQARTEISRSSEHPAQQADKEISR</sequence>
<comment type="caution">
    <text evidence="6">The sequence shown here is derived from an EMBL/GenBank/DDBJ whole genome shotgun (WGS) entry which is preliminary data.</text>
</comment>
<dbReference type="GO" id="GO:0016887">
    <property type="term" value="F:ATP hydrolysis activity"/>
    <property type="evidence" value="ECO:0007669"/>
    <property type="project" value="InterPro"/>
</dbReference>
<evidence type="ECO:0000256" key="1">
    <source>
        <dbReference type="ARBA" id="ARBA00005417"/>
    </source>
</evidence>
<dbReference type="GO" id="GO:0005524">
    <property type="term" value="F:ATP binding"/>
    <property type="evidence" value="ECO:0007669"/>
    <property type="project" value="UniProtKB-KW"/>
</dbReference>
<dbReference type="InterPro" id="IPR050683">
    <property type="entry name" value="Bact_Polysacc_Export_ATP-bd"/>
</dbReference>
<dbReference type="SUPFAM" id="SSF52540">
    <property type="entry name" value="P-loop containing nucleoside triphosphate hydrolases"/>
    <property type="match status" value="1"/>
</dbReference>
<dbReference type="EMBL" id="NRST01000001">
    <property type="protein sequence ID" value="PAW56353.1"/>
    <property type="molecule type" value="Genomic_DNA"/>
</dbReference>
<dbReference type="PROSITE" id="PS50893">
    <property type="entry name" value="ABC_TRANSPORTER_2"/>
    <property type="match status" value="1"/>
</dbReference>
<reference evidence="6 7" key="1">
    <citation type="submission" date="2017-08" db="EMBL/GenBank/DDBJ databases">
        <title>Draft Genome Sequence of Pseudomonas moraviensis TYU6, isolated from Taxus cuspidata by using PacBio Single-Molecule Real-Time Technology.</title>
        <authorList>
            <person name="Baek K.-H."/>
            <person name="Mishra A.K."/>
        </authorList>
    </citation>
    <scope>NUCLEOTIDE SEQUENCE [LARGE SCALE GENOMIC DNA]</scope>
    <source>
        <strain evidence="6 7">TYU6</strain>
    </source>
</reference>
<dbReference type="InterPro" id="IPR029439">
    <property type="entry name" value="Wzt_C"/>
</dbReference>
<dbReference type="InterPro" id="IPR017871">
    <property type="entry name" value="ABC_transporter-like_CS"/>
</dbReference>
<dbReference type="InterPro" id="IPR003439">
    <property type="entry name" value="ABC_transporter-like_ATP-bd"/>
</dbReference>
<dbReference type="SMART" id="SM00382">
    <property type="entry name" value="AAA"/>
    <property type="match status" value="1"/>
</dbReference>
<dbReference type="Pfam" id="PF00005">
    <property type="entry name" value="ABC_tran"/>
    <property type="match status" value="1"/>
</dbReference>